<dbReference type="SUPFAM" id="SSF140453">
    <property type="entry name" value="EsxAB dimer-like"/>
    <property type="match status" value="1"/>
</dbReference>
<dbReference type="Pfam" id="PF06013">
    <property type="entry name" value="WXG100"/>
    <property type="match status" value="1"/>
</dbReference>
<gene>
    <name evidence="2" type="ORF">ETD83_19875</name>
</gene>
<dbReference type="Proteomes" id="UP000309174">
    <property type="component" value="Unassembled WGS sequence"/>
</dbReference>
<evidence type="ECO:0000313" key="3">
    <source>
        <dbReference type="Proteomes" id="UP000309174"/>
    </source>
</evidence>
<dbReference type="AlphaFoldDB" id="A0A5C4JAM9"/>
<dbReference type="EMBL" id="VCKW01000098">
    <property type="protein sequence ID" value="TMQ97807.1"/>
    <property type="molecule type" value="Genomic_DNA"/>
</dbReference>
<feature type="region of interest" description="Disordered" evidence="1">
    <location>
        <begin position="1"/>
        <end position="43"/>
    </location>
</feature>
<feature type="region of interest" description="Disordered" evidence="1">
    <location>
        <begin position="240"/>
        <end position="308"/>
    </location>
</feature>
<name>A0A5C4JAM9_9ACTN</name>
<dbReference type="InterPro" id="IPR036689">
    <property type="entry name" value="ESAT-6-like_sf"/>
</dbReference>
<dbReference type="RefSeq" id="WP_138646642.1">
    <property type="nucleotide sequence ID" value="NZ_VCKW01000098.1"/>
</dbReference>
<sequence>MAAPRRPTRTPARTSSRRDRYLMGNTKHDEPIRSNQDSPTDWDGGIDEMNRILNATDPNKVIEAGKHYTAAAQRFQNAAGILRKEKAALASVWKGEDADATTKQMERLEQSATGMQDVSQTTGKALSDHGTKLEWYKTHQPGKGFIGNISYDDAGVVAAGTMVAGPAGGMIALGGKKLGEAFGLIDSAEEKAAQEHMKRLGERTVEANRAMPDKITTNMPETSITSKVPTNNIGGGGGNIPGGGGNIPGGGGSIPGGGGGGSIPGTGGSGSDLAGLPPGGGGGAGDPFGRTGLGGGGMPGGGGGSIPGGGGGLGAGGLAGGMPGAGMGRGGGAGAGMGKAGRGGMGGGMPMGGGRGGGGNGEDEHERTTWLTEDEDVWGGNDDDTAPPVIG</sequence>
<comment type="caution">
    <text evidence="2">The sequence shown here is derived from an EMBL/GenBank/DDBJ whole genome shotgun (WGS) entry which is preliminary data.</text>
</comment>
<protein>
    <submittedName>
        <fullName evidence="2">WXG100 family type VII secretion target</fullName>
    </submittedName>
</protein>
<reference evidence="2 3" key="1">
    <citation type="submission" date="2019-05" db="EMBL/GenBank/DDBJ databases">
        <title>Draft genome sequence of Actinomadura sp. 14C53.</title>
        <authorList>
            <person name="Saricaoglu S."/>
            <person name="Isik K."/>
        </authorList>
    </citation>
    <scope>NUCLEOTIDE SEQUENCE [LARGE SCALE GENOMIC DNA]</scope>
    <source>
        <strain evidence="2 3">14C53</strain>
    </source>
</reference>
<feature type="compositionally biased region" description="Gly residues" evidence="1">
    <location>
        <begin position="343"/>
        <end position="360"/>
    </location>
</feature>
<proteinExistence type="predicted"/>
<dbReference type="Gene3D" id="1.10.287.1060">
    <property type="entry name" value="ESAT-6-like"/>
    <property type="match status" value="1"/>
</dbReference>
<keyword evidence="3" id="KW-1185">Reference proteome</keyword>
<accession>A0A5C4JAM9</accession>
<organism evidence="2 3">
    <name type="scientific">Actinomadura soli</name>
    <dbReference type="NCBI Taxonomy" id="2508997"/>
    <lineage>
        <taxon>Bacteria</taxon>
        <taxon>Bacillati</taxon>
        <taxon>Actinomycetota</taxon>
        <taxon>Actinomycetes</taxon>
        <taxon>Streptosporangiales</taxon>
        <taxon>Thermomonosporaceae</taxon>
        <taxon>Actinomadura</taxon>
    </lineage>
</organism>
<evidence type="ECO:0000256" key="1">
    <source>
        <dbReference type="SAM" id="MobiDB-lite"/>
    </source>
</evidence>
<dbReference type="OrthoDB" id="3538865at2"/>
<dbReference type="InterPro" id="IPR010310">
    <property type="entry name" value="T7SS_ESAT-6-like"/>
</dbReference>
<feature type="compositionally biased region" description="Gly residues" evidence="1">
    <location>
        <begin position="277"/>
        <end position="308"/>
    </location>
</feature>
<feature type="compositionally biased region" description="Acidic residues" evidence="1">
    <location>
        <begin position="372"/>
        <end position="385"/>
    </location>
</feature>
<evidence type="ECO:0000313" key="2">
    <source>
        <dbReference type="EMBL" id="TMQ97807.1"/>
    </source>
</evidence>
<feature type="compositionally biased region" description="Basic and acidic residues" evidence="1">
    <location>
        <begin position="16"/>
        <end position="32"/>
    </location>
</feature>
<feature type="compositionally biased region" description="Gly residues" evidence="1">
    <location>
        <begin position="240"/>
        <end position="270"/>
    </location>
</feature>
<feature type="compositionally biased region" description="Low complexity" evidence="1">
    <location>
        <begin position="1"/>
        <end position="14"/>
    </location>
</feature>
<feature type="region of interest" description="Disordered" evidence="1">
    <location>
        <begin position="343"/>
        <end position="391"/>
    </location>
</feature>